<evidence type="ECO:0000313" key="7">
    <source>
        <dbReference type="EMBL" id="HDX31910.1"/>
    </source>
</evidence>
<dbReference type="SFLD" id="SFLDG01099">
    <property type="entry name" value="Uncharacterised_Radical_SAM_Su"/>
    <property type="match status" value="1"/>
</dbReference>
<reference evidence="7" key="1">
    <citation type="journal article" date="2020" name="mSystems">
        <title>Genome- and Community-Level Interaction Insights into Carbon Utilization and Element Cycling Functions of Hydrothermarchaeota in Hydrothermal Sediment.</title>
        <authorList>
            <person name="Zhou Z."/>
            <person name="Liu Y."/>
            <person name="Xu W."/>
            <person name="Pan J."/>
            <person name="Luo Z.H."/>
            <person name="Li M."/>
        </authorList>
    </citation>
    <scope>NUCLEOTIDE SEQUENCE [LARGE SCALE GENOMIC DNA]</scope>
    <source>
        <strain evidence="7">SpSt-289</strain>
    </source>
</reference>
<evidence type="ECO:0000256" key="3">
    <source>
        <dbReference type="ARBA" id="ARBA00023004"/>
    </source>
</evidence>
<proteinExistence type="predicted"/>
<evidence type="ECO:0000256" key="4">
    <source>
        <dbReference type="ARBA" id="ARBA00023014"/>
    </source>
</evidence>
<dbReference type="InterPro" id="IPR007197">
    <property type="entry name" value="rSAM"/>
</dbReference>
<dbReference type="GO" id="GO:0046872">
    <property type="term" value="F:metal ion binding"/>
    <property type="evidence" value="ECO:0007669"/>
    <property type="project" value="UniProtKB-KW"/>
</dbReference>
<dbReference type="PANTHER" id="PTHR43075:SF1">
    <property type="entry name" value="FORMATE LYASE ACTIVATING ENZYME, PUTATIVE (AFU_ORTHOLOGUE AFUA_2G15630)-RELATED"/>
    <property type="match status" value="1"/>
</dbReference>
<evidence type="ECO:0000259" key="6">
    <source>
        <dbReference type="Pfam" id="PF04055"/>
    </source>
</evidence>
<feature type="binding site" evidence="5">
    <location>
        <position position="88"/>
    </location>
    <ligand>
        <name>[4Fe-4S] cluster</name>
        <dbReference type="ChEBI" id="CHEBI:49883"/>
        <note>4Fe-4S-S-AdoMet</note>
    </ligand>
</feature>
<dbReference type="PANTHER" id="PTHR43075">
    <property type="entry name" value="FORMATE LYASE ACTIVATING ENZYME, PUTATIVE (AFU_ORTHOLOGUE AFUA_2G15630)-RELATED"/>
    <property type="match status" value="1"/>
</dbReference>
<dbReference type="Pfam" id="PF04055">
    <property type="entry name" value="Radical_SAM"/>
    <property type="match status" value="1"/>
</dbReference>
<gene>
    <name evidence="7" type="ORF">ENQ20_10530</name>
</gene>
<comment type="cofactor">
    <cofactor evidence="5">
        <name>[4Fe-4S] cluster</name>
        <dbReference type="ChEBI" id="CHEBI:49883"/>
    </cofactor>
    <text evidence="5">Binds 1 [4Fe-4S] cluster. The cluster is coordinated with 3 cysteines and an exchangeable S-adenosyl-L-methionine.</text>
</comment>
<feature type="domain" description="Radical SAM core" evidence="6">
    <location>
        <begin position="83"/>
        <end position="215"/>
    </location>
</feature>
<dbReference type="EMBL" id="DSMG01000102">
    <property type="protein sequence ID" value="HDX31910.1"/>
    <property type="molecule type" value="Genomic_DNA"/>
</dbReference>
<comment type="caution">
    <text evidence="7">The sequence shown here is derived from an EMBL/GenBank/DDBJ whole genome shotgun (WGS) entry which is preliminary data.</text>
</comment>
<evidence type="ECO:0000256" key="1">
    <source>
        <dbReference type="ARBA" id="ARBA00022691"/>
    </source>
</evidence>
<dbReference type="PIRSF" id="PIRSF004869">
    <property type="entry name" value="PflX_prd"/>
    <property type="match status" value="1"/>
</dbReference>
<protein>
    <submittedName>
        <fullName evidence="7">Radical SAM protein</fullName>
    </submittedName>
</protein>
<accession>A0A7C1JYF0</accession>
<dbReference type="SUPFAM" id="SSF102114">
    <property type="entry name" value="Radical SAM enzymes"/>
    <property type="match status" value="1"/>
</dbReference>
<keyword evidence="3 5" id="KW-0408">Iron</keyword>
<dbReference type="GO" id="GO:0051536">
    <property type="term" value="F:iron-sulfur cluster binding"/>
    <property type="evidence" value="ECO:0007669"/>
    <property type="project" value="UniProtKB-KW"/>
</dbReference>
<keyword evidence="1 5" id="KW-0949">S-adenosyl-L-methionine</keyword>
<keyword evidence="4 5" id="KW-0411">Iron-sulfur</keyword>
<dbReference type="InterPro" id="IPR058240">
    <property type="entry name" value="rSAM_sf"/>
</dbReference>
<dbReference type="Gene3D" id="3.20.20.70">
    <property type="entry name" value="Aldolase class I"/>
    <property type="match status" value="1"/>
</dbReference>
<feature type="binding site" evidence="5">
    <location>
        <position position="95"/>
    </location>
    <ligand>
        <name>[4Fe-4S] cluster</name>
        <dbReference type="ChEBI" id="CHEBI:49883"/>
        <note>4Fe-4S-S-AdoMet</note>
    </ligand>
</feature>
<dbReference type="InterPro" id="IPR013785">
    <property type="entry name" value="Aldolase_TIM"/>
</dbReference>
<dbReference type="SFLD" id="SFLDS00029">
    <property type="entry name" value="Radical_SAM"/>
    <property type="match status" value="1"/>
</dbReference>
<dbReference type="InterPro" id="IPR016431">
    <property type="entry name" value="Pyrv-formate_lyase-activ_prd"/>
</dbReference>
<dbReference type="AlphaFoldDB" id="A0A7C1JYF0"/>
<keyword evidence="2 5" id="KW-0479">Metal-binding</keyword>
<feature type="binding site" evidence="5">
    <location>
        <position position="92"/>
    </location>
    <ligand>
        <name>[4Fe-4S] cluster</name>
        <dbReference type="ChEBI" id="CHEBI:49883"/>
        <note>4Fe-4S-S-AdoMet</note>
    </ligand>
</feature>
<evidence type="ECO:0000256" key="2">
    <source>
        <dbReference type="ARBA" id="ARBA00022723"/>
    </source>
</evidence>
<evidence type="ECO:0000256" key="5">
    <source>
        <dbReference type="PIRSR" id="PIRSR004869-50"/>
    </source>
</evidence>
<sequence>MRSQRRFRPAYLTLYPSGELRLRAQEAIAGLAHCRVCPRDCEVDRLANKTGVCRTGRYARVSSYFPHFGEEDCLRGWRGSGTIFFTWCNLRCVFCQNFDISQEGIGVETPPEQLAAMMLDLQAQGVHNINLVTPEHVVPQVLEALVIAVEEGLRLPIVYNTSAYDSMESLRLLDGIVDIYMPDFKFWSPHLAQRYVKAKDYPEVARRVILEMHRQVGDLVIDEDGLAQRGLLLRHLVMPGFLEETKAILRFVAEEISRNTYVNLMDQYYPAGRVDAQHYPELNRRLTCSEYAEAVAYAQELGLTRLDRRRSLHWIGVH</sequence>
<name>A0A7C1JYF0_9CHLR</name>
<dbReference type="InterPro" id="IPR040085">
    <property type="entry name" value="MJ0674-like"/>
</dbReference>
<organism evidence="7">
    <name type="scientific">Caldilinea aerophila</name>
    <dbReference type="NCBI Taxonomy" id="133453"/>
    <lineage>
        <taxon>Bacteria</taxon>
        <taxon>Bacillati</taxon>
        <taxon>Chloroflexota</taxon>
        <taxon>Caldilineae</taxon>
        <taxon>Caldilineales</taxon>
        <taxon>Caldilineaceae</taxon>
        <taxon>Caldilinea</taxon>
    </lineage>
</organism>
<dbReference type="GO" id="GO:0003824">
    <property type="term" value="F:catalytic activity"/>
    <property type="evidence" value="ECO:0007669"/>
    <property type="project" value="InterPro"/>
</dbReference>